<dbReference type="Proteomes" id="UP001409585">
    <property type="component" value="Unassembled WGS sequence"/>
</dbReference>
<dbReference type="Gene3D" id="3.40.50.360">
    <property type="match status" value="1"/>
</dbReference>
<keyword evidence="4" id="KW-1185">Reference proteome</keyword>
<dbReference type="PANTHER" id="PTHR47307:SF1">
    <property type="entry name" value="GLUTATHIONE-REGULATED POTASSIUM-EFFLUX SYSTEM ANCILLARY PROTEIN KEFG"/>
    <property type="match status" value="1"/>
</dbReference>
<dbReference type="EMBL" id="BAABLX010000027">
    <property type="protein sequence ID" value="GAA4947428.1"/>
    <property type="molecule type" value="Genomic_DNA"/>
</dbReference>
<evidence type="ECO:0000313" key="4">
    <source>
        <dbReference type="Proteomes" id="UP001409585"/>
    </source>
</evidence>
<sequence length="205" mass="23515">MADQRILILFAHPSLHRSKVNLRLMQVADTYPGVTVVDLYQQYPTYLIDIEAEQQRLIEHDIIVFMFPLYWYSTPAMLKEWQDLVLEYGFAYGKKGTALHGKLFFCATSAGGTEQAFENDGFAHFTLGQLLQPIEQMANITGMTYLPPFALFGARNAQEQGRLSEHKSQWKALLSGLLQKRINPTEAKQYELLNHYLVARAKEKK</sequence>
<dbReference type="RefSeq" id="WP_345423587.1">
    <property type="nucleotide sequence ID" value="NZ_AP031496.1"/>
</dbReference>
<dbReference type="AlphaFoldDB" id="A0AAV3U4X3"/>
<proteinExistence type="predicted"/>
<name>A0AAV3U4X3_9ALTE</name>
<dbReference type="InterPro" id="IPR003680">
    <property type="entry name" value="Flavodoxin_fold"/>
</dbReference>
<accession>A0AAV3U4X3</accession>
<evidence type="ECO:0000313" key="3">
    <source>
        <dbReference type="EMBL" id="GAA4947428.1"/>
    </source>
</evidence>
<dbReference type="GO" id="GO:0009055">
    <property type="term" value="F:electron transfer activity"/>
    <property type="evidence" value="ECO:0007669"/>
    <property type="project" value="TreeGrafter"/>
</dbReference>
<reference evidence="4" key="1">
    <citation type="journal article" date="2019" name="Int. J. Syst. Evol. Microbiol.">
        <title>The Global Catalogue of Microorganisms (GCM) 10K type strain sequencing project: providing services to taxonomists for standard genome sequencing and annotation.</title>
        <authorList>
            <consortium name="The Broad Institute Genomics Platform"/>
            <consortium name="The Broad Institute Genome Sequencing Center for Infectious Disease"/>
            <person name="Wu L."/>
            <person name="Ma J."/>
        </authorList>
    </citation>
    <scope>NUCLEOTIDE SEQUENCE [LARGE SCALE GENOMIC DNA]</scope>
    <source>
        <strain evidence="4">JCM 19134</strain>
    </source>
</reference>
<organism evidence="3 4">
    <name type="scientific">Halioxenophilus aromaticivorans</name>
    <dbReference type="NCBI Taxonomy" id="1306992"/>
    <lineage>
        <taxon>Bacteria</taxon>
        <taxon>Pseudomonadati</taxon>
        <taxon>Pseudomonadota</taxon>
        <taxon>Gammaproteobacteria</taxon>
        <taxon>Alteromonadales</taxon>
        <taxon>Alteromonadaceae</taxon>
        <taxon>Halioxenophilus</taxon>
    </lineage>
</organism>
<gene>
    <name evidence="3" type="ORF">GCM10025791_28780</name>
</gene>
<comment type="caution">
    <text evidence="3">The sequence shown here is derived from an EMBL/GenBank/DDBJ whole genome shotgun (WGS) entry which is preliminary data.</text>
</comment>
<feature type="domain" description="Flavodoxin-like fold" evidence="2">
    <location>
        <begin position="5"/>
        <end position="173"/>
    </location>
</feature>
<dbReference type="GO" id="GO:0003955">
    <property type="term" value="F:NAD(P)H dehydrogenase (quinone) activity"/>
    <property type="evidence" value="ECO:0007669"/>
    <property type="project" value="TreeGrafter"/>
</dbReference>
<dbReference type="PANTHER" id="PTHR47307">
    <property type="entry name" value="GLUTATHIONE-REGULATED POTASSIUM-EFFLUX SYSTEM ANCILLARY PROTEIN KEFG"/>
    <property type="match status" value="1"/>
</dbReference>
<protein>
    <submittedName>
        <fullName evidence="3">NAD(P)H-dependent oxidoreductase</fullName>
    </submittedName>
</protein>
<dbReference type="SUPFAM" id="SSF52218">
    <property type="entry name" value="Flavoproteins"/>
    <property type="match status" value="1"/>
</dbReference>
<dbReference type="Pfam" id="PF02525">
    <property type="entry name" value="Flavodoxin_2"/>
    <property type="match status" value="1"/>
</dbReference>
<evidence type="ECO:0000256" key="1">
    <source>
        <dbReference type="ARBA" id="ARBA00023002"/>
    </source>
</evidence>
<dbReference type="InterPro" id="IPR029039">
    <property type="entry name" value="Flavoprotein-like_sf"/>
</dbReference>
<dbReference type="GO" id="GO:0010181">
    <property type="term" value="F:FMN binding"/>
    <property type="evidence" value="ECO:0007669"/>
    <property type="project" value="TreeGrafter"/>
</dbReference>
<keyword evidence="1" id="KW-0560">Oxidoreductase</keyword>
<evidence type="ECO:0000259" key="2">
    <source>
        <dbReference type="Pfam" id="PF02525"/>
    </source>
</evidence>
<dbReference type="InterPro" id="IPR046980">
    <property type="entry name" value="KefG/KefF"/>
</dbReference>